<proteinExistence type="predicted"/>
<dbReference type="OrthoDB" id="893450at2"/>
<evidence type="ECO:0000313" key="1">
    <source>
        <dbReference type="EMBL" id="SDJ27911.1"/>
    </source>
</evidence>
<reference evidence="2" key="1">
    <citation type="submission" date="2016-10" db="EMBL/GenBank/DDBJ databases">
        <authorList>
            <person name="Varghese N."/>
            <person name="Submissions S."/>
        </authorList>
    </citation>
    <scope>NUCLEOTIDE SEQUENCE [LARGE SCALE GENOMIC DNA]</scope>
    <source>
        <strain evidence="2">DSM 4771</strain>
    </source>
</reference>
<accession>A0A1G8SFE0</accession>
<dbReference type="STRING" id="86666.SAMN04490247_1430"/>
<gene>
    <name evidence="1" type="ORF">SAMN04490247_1430</name>
</gene>
<name>A0A1G8SFE0_9BACI</name>
<dbReference type="RefSeq" id="WP_093193180.1">
    <property type="nucleotide sequence ID" value="NZ_FNEV01000003.1"/>
</dbReference>
<sequence length="205" mass="24894">MKYRTSEELTSWILDDYEQLINHIPEEKIEVYLYAHRMYHATYVPEDGLYQFVFRNFFRLENPSLTDEFKATYFQLMENAREEKRPNIYRITKELFEIPNHKGNHTLQFPVATAMLHAIHPAFPHYETSVFKAFDFSSTYHLSGFYKKMKRYIDQYRHIYETYQNLLEKEELKPVFDHFDQRFGDYELLEEKKIDLIVSQLGSTL</sequence>
<protein>
    <submittedName>
        <fullName evidence="1">Uncharacterized protein</fullName>
    </submittedName>
</protein>
<organism evidence="1 2">
    <name type="scientific">Salimicrobium halophilum</name>
    <dbReference type="NCBI Taxonomy" id="86666"/>
    <lineage>
        <taxon>Bacteria</taxon>
        <taxon>Bacillati</taxon>
        <taxon>Bacillota</taxon>
        <taxon>Bacilli</taxon>
        <taxon>Bacillales</taxon>
        <taxon>Bacillaceae</taxon>
        <taxon>Salimicrobium</taxon>
    </lineage>
</organism>
<dbReference type="EMBL" id="FNEV01000003">
    <property type="protein sequence ID" value="SDJ27911.1"/>
    <property type="molecule type" value="Genomic_DNA"/>
</dbReference>
<keyword evidence="2" id="KW-1185">Reference proteome</keyword>
<dbReference type="AlphaFoldDB" id="A0A1G8SFE0"/>
<dbReference type="Proteomes" id="UP000199225">
    <property type="component" value="Unassembled WGS sequence"/>
</dbReference>
<evidence type="ECO:0000313" key="2">
    <source>
        <dbReference type="Proteomes" id="UP000199225"/>
    </source>
</evidence>